<dbReference type="FunFam" id="3.40.720.10:FF:000021">
    <property type="entry name" value="Galactosamine (N-acetyl)-6-sulfatase"/>
    <property type="match status" value="1"/>
</dbReference>
<sequence length="482" mass="54238">MGWGDLGVYGEPSKETPNLDWMASQGMLLPDFYSANPLCSPSRAALMSGRLPIRNGFYTTNDHARNAYTPQKIVGGIPDSEILLPEVLQNLGYRSKIIGKWHLGQQAQYLPLVHGFDEWFGAPNCHFGPYDDKSQPNIPVYNGTVMVGRYYEDFLIDKKTGESNLTQIYIKEALNFLELQANKQQPFFLYWAVDATHEPVYASKMFLGTSQRGLYGDAVRELDSGVGQILQKVKELGLANDTLVIFSSDNGGATYAKEMGGSNGPFLCGKETTYEGGMREPTIAYWPGRIPPGVVSHQLGSLMDLFTTFITLAGGKVPTDRVIDGIDLSPSLFKQAVNDRPIFYYRGDEMMAVRWQMYKAHFWTWTNSQKEFEHGTDFCPGQVIDGVTTHEQMNHTTDPLLFHLGRDPGEKYMIRSNTEEYRQVMPKIMKIVADHKENLQPGEPQLNLCDESVMNWAPPGCDKINKCLQPPKSNPYNCTWVH</sequence>
<dbReference type="Pfam" id="PF14707">
    <property type="entry name" value="Sulfatase_C"/>
    <property type="match status" value="1"/>
</dbReference>
<dbReference type="PANTHER" id="PTHR42693:SF47">
    <property type="entry name" value="N-ACETYLGALACTOSAMINE-6-SULFATASE"/>
    <property type="match status" value="1"/>
</dbReference>
<dbReference type="PROSITE" id="PS00149">
    <property type="entry name" value="SULFATASE_2"/>
    <property type="match status" value="1"/>
</dbReference>
<evidence type="ECO:0000256" key="16">
    <source>
        <dbReference type="ARBA" id="ARBA00032952"/>
    </source>
</evidence>
<keyword evidence="9" id="KW-0732">Signal</keyword>
<evidence type="ECO:0000313" key="19">
    <source>
        <dbReference type="EMBL" id="KAK7505807.1"/>
    </source>
</evidence>
<dbReference type="InterPro" id="IPR050738">
    <property type="entry name" value="Sulfatase"/>
</dbReference>
<evidence type="ECO:0000256" key="14">
    <source>
        <dbReference type="ARBA" id="ARBA00023228"/>
    </source>
</evidence>
<comment type="cofactor">
    <cofactor evidence="2">
        <name>Ca(2+)</name>
        <dbReference type="ChEBI" id="CHEBI:29108"/>
    </cofactor>
</comment>
<evidence type="ECO:0000256" key="2">
    <source>
        <dbReference type="ARBA" id="ARBA00001913"/>
    </source>
</evidence>
<dbReference type="FunFam" id="3.30.1120.10:FF:000004">
    <property type="entry name" value="Galactosamine (N-acetyl)-6-sulfatase"/>
    <property type="match status" value="1"/>
</dbReference>
<dbReference type="Gene3D" id="3.40.720.10">
    <property type="entry name" value="Alkaline Phosphatase, subunit A"/>
    <property type="match status" value="1"/>
</dbReference>
<evidence type="ECO:0000256" key="12">
    <source>
        <dbReference type="ARBA" id="ARBA00023157"/>
    </source>
</evidence>
<evidence type="ECO:0000256" key="8">
    <source>
        <dbReference type="ARBA" id="ARBA00022723"/>
    </source>
</evidence>
<evidence type="ECO:0000256" key="9">
    <source>
        <dbReference type="ARBA" id="ARBA00022729"/>
    </source>
</evidence>
<proteinExistence type="inferred from homology"/>
<evidence type="ECO:0000256" key="6">
    <source>
        <dbReference type="ARBA" id="ARBA00012117"/>
    </source>
</evidence>
<reference evidence="19 20" key="1">
    <citation type="journal article" date="2023" name="Sci. Data">
        <title>Genome assembly of the Korean intertidal mud-creeper Batillaria attramentaria.</title>
        <authorList>
            <person name="Patra A.K."/>
            <person name="Ho P.T."/>
            <person name="Jun S."/>
            <person name="Lee S.J."/>
            <person name="Kim Y."/>
            <person name="Won Y.J."/>
        </authorList>
    </citation>
    <scope>NUCLEOTIDE SEQUENCE [LARGE SCALE GENOMIC DNA]</scope>
    <source>
        <strain evidence="19">Wonlab-2016</strain>
    </source>
</reference>
<dbReference type="GO" id="GO:0005764">
    <property type="term" value="C:lysosome"/>
    <property type="evidence" value="ECO:0007669"/>
    <property type="project" value="UniProtKB-SubCell"/>
</dbReference>
<dbReference type="Gene3D" id="3.30.1120.10">
    <property type="match status" value="1"/>
</dbReference>
<evidence type="ECO:0000256" key="17">
    <source>
        <dbReference type="ARBA" id="ARBA00033059"/>
    </source>
</evidence>
<evidence type="ECO:0000256" key="15">
    <source>
        <dbReference type="ARBA" id="ARBA00030478"/>
    </source>
</evidence>
<organism evidence="19 20">
    <name type="scientific">Batillaria attramentaria</name>
    <dbReference type="NCBI Taxonomy" id="370345"/>
    <lineage>
        <taxon>Eukaryota</taxon>
        <taxon>Metazoa</taxon>
        <taxon>Spiralia</taxon>
        <taxon>Lophotrochozoa</taxon>
        <taxon>Mollusca</taxon>
        <taxon>Gastropoda</taxon>
        <taxon>Caenogastropoda</taxon>
        <taxon>Sorbeoconcha</taxon>
        <taxon>Cerithioidea</taxon>
        <taxon>Batillariidae</taxon>
        <taxon>Batillaria</taxon>
    </lineage>
</organism>
<dbReference type="EMBL" id="JACVVK020000009">
    <property type="protein sequence ID" value="KAK7505807.1"/>
    <property type="molecule type" value="Genomic_DNA"/>
</dbReference>
<dbReference type="InterPro" id="IPR000917">
    <property type="entry name" value="Sulfatase_N"/>
</dbReference>
<evidence type="ECO:0000256" key="7">
    <source>
        <dbReference type="ARBA" id="ARBA00019527"/>
    </source>
</evidence>
<accession>A0ABD0M2H2</accession>
<evidence type="ECO:0000313" key="20">
    <source>
        <dbReference type="Proteomes" id="UP001519460"/>
    </source>
</evidence>
<evidence type="ECO:0000256" key="10">
    <source>
        <dbReference type="ARBA" id="ARBA00022801"/>
    </source>
</evidence>
<keyword evidence="20" id="KW-1185">Reference proteome</keyword>
<comment type="subunit">
    <text evidence="5">Homodimer.</text>
</comment>
<dbReference type="InterPro" id="IPR017850">
    <property type="entry name" value="Alkaline_phosphatase_core_sf"/>
</dbReference>
<evidence type="ECO:0000256" key="4">
    <source>
        <dbReference type="ARBA" id="ARBA00008779"/>
    </source>
</evidence>
<evidence type="ECO:0000256" key="11">
    <source>
        <dbReference type="ARBA" id="ARBA00022837"/>
    </source>
</evidence>
<dbReference type="PANTHER" id="PTHR42693">
    <property type="entry name" value="ARYLSULFATASE FAMILY MEMBER"/>
    <property type="match status" value="1"/>
</dbReference>
<dbReference type="Proteomes" id="UP001519460">
    <property type="component" value="Unassembled WGS sequence"/>
</dbReference>
<gene>
    <name evidence="19" type="ORF">BaRGS_00003078</name>
</gene>
<keyword evidence="14" id="KW-0458">Lysosome</keyword>
<comment type="caution">
    <text evidence="19">The sequence shown here is derived from an EMBL/GenBank/DDBJ whole genome shotgun (WGS) entry which is preliminary data.</text>
</comment>
<name>A0ABD0M2H2_9CAEN</name>
<dbReference type="GO" id="GO:0043890">
    <property type="term" value="F:N-acetylgalactosamine-6-sulfatase activity"/>
    <property type="evidence" value="ECO:0007669"/>
    <property type="project" value="UniProtKB-EC"/>
</dbReference>
<evidence type="ECO:0000256" key="1">
    <source>
        <dbReference type="ARBA" id="ARBA00000027"/>
    </source>
</evidence>
<comment type="subcellular location">
    <subcellularLocation>
        <location evidence="3">Lysosome</location>
    </subcellularLocation>
</comment>
<dbReference type="SUPFAM" id="SSF53649">
    <property type="entry name" value="Alkaline phosphatase-like"/>
    <property type="match status" value="1"/>
</dbReference>
<dbReference type="GO" id="GO:0046872">
    <property type="term" value="F:metal ion binding"/>
    <property type="evidence" value="ECO:0007669"/>
    <property type="project" value="UniProtKB-KW"/>
</dbReference>
<keyword evidence="8" id="KW-0479">Metal-binding</keyword>
<evidence type="ECO:0000256" key="13">
    <source>
        <dbReference type="ARBA" id="ARBA00023180"/>
    </source>
</evidence>
<dbReference type="Pfam" id="PF00884">
    <property type="entry name" value="Sulfatase"/>
    <property type="match status" value="1"/>
</dbReference>
<keyword evidence="12" id="KW-1015">Disulfide bond</keyword>
<keyword evidence="10" id="KW-0378">Hydrolase</keyword>
<protein>
    <recommendedName>
        <fullName evidence="7">N-acetylgalactosamine-6-sulfatase</fullName>
        <ecNumber evidence="6">3.1.6.4</ecNumber>
    </recommendedName>
    <alternativeName>
        <fullName evidence="17">Chondroitinsulfatase</fullName>
    </alternativeName>
    <alternativeName>
        <fullName evidence="15">Galactose-6-sulfate sulfatase</fullName>
    </alternativeName>
    <alternativeName>
        <fullName evidence="16">N-acetylgalactosamine-6-sulfate sulfatase</fullName>
    </alternativeName>
</protein>
<keyword evidence="13" id="KW-0325">Glycoprotein</keyword>
<evidence type="ECO:0000259" key="18">
    <source>
        <dbReference type="Pfam" id="PF00884"/>
    </source>
</evidence>
<evidence type="ECO:0000256" key="5">
    <source>
        <dbReference type="ARBA" id="ARBA00011738"/>
    </source>
</evidence>
<keyword evidence="11" id="KW-0106">Calcium</keyword>
<comment type="catalytic activity">
    <reaction evidence="1">
        <text>Hydrolysis of the 6-sulfate groups of the N-acetyl-D-galactosamine 6-sulfate units of chondroitin sulfate and of the D-galactose 6-sulfate units of keratan sulfate.</text>
        <dbReference type="EC" id="3.1.6.4"/>
    </reaction>
</comment>
<dbReference type="AlphaFoldDB" id="A0ABD0M2H2"/>
<evidence type="ECO:0000256" key="3">
    <source>
        <dbReference type="ARBA" id="ARBA00004371"/>
    </source>
</evidence>
<feature type="domain" description="Sulfatase N-terminal" evidence="18">
    <location>
        <begin position="1"/>
        <end position="314"/>
    </location>
</feature>
<comment type="similarity">
    <text evidence="4">Belongs to the sulfatase family.</text>
</comment>
<dbReference type="EC" id="3.1.6.4" evidence="6"/>
<dbReference type="InterPro" id="IPR024607">
    <property type="entry name" value="Sulfatase_CS"/>
</dbReference>